<reference evidence="7 9" key="1">
    <citation type="submission" date="2023-10" db="EMBL/GenBank/DDBJ databases">
        <title>Culture-based analysis of two novel bacteria associated with mangrove crab gills.</title>
        <authorList>
            <person name="Yang X."/>
            <person name="Garuglieri E."/>
            <person name="Van Goethem M.W."/>
            <person name="Fusi M."/>
            <person name="Marasco R."/>
            <person name="Daffonchio D.G."/>
        </authorList>
    </citation>
    <scope>NUCLEOTIDE SEQUENCE [LARGE SCALE GENOMIC DNA]</scope>
    <source>
        <strain evidence="8">UG2-1</strain>
        <strain evidence="7">UG2-2</strain>
        <strain evidence="9">UG2_2</strain>
    </source>
</reference>
<protein>
    <submittedName>
        <fullName evidence="7">O-antigen ligase family protein</fullName>
    </submittedName>
</protein>
<dbReference type="RefSeq" id="WP_338732255.1">
    <property type="nucleotide sequence ID" value="NZ_CP136924.1"/>
</dbReference>
<evidence type="ECO:0000256" key="4">
    <source>
        <dbReference type="ARBA" id="ARBA00023136"/>
    </source>
</evidence>
<feature type="transmembrane region" description="Helical" evidence="5">
    <location>
        <begin position="337"/>
        <end position="363"/>
    </location>
</feature>
<dbReference type="EMBL" id="CP136925">
    <property type="protein sequence ID" value="WXA13089.1"/>
    <property type="molecule type" value="Genomic_DNA"/>
</dbReference>
<feature type="transmembrane region" description="Helical" evidence="5">
    <location>
        <begin position="222"/>
        <end position="240"/>
    </location>
</feature>
<evidence type="ECO:0000313" key="8">
    <source>
        <dbReference type="EMBL" id="WXA13089.1"/>
    </source>
</evidence>
<feature type="domain" description="O-antigen ligase-related" evidence="6">
    <location>
        <begin position="186"/>
        <end position="353"/>
    </location>
</feature>
<sequence length="427" mass="49417">MERITSIKISKDKLLAVMFFLLLYFFNSKTGVELKFIVLFFFSAYFFLKRFKVYTDFLNMILPLIAIFIIALFSSVFYNPQFYDIIKDTLYLTKPIIAICFGCYFVQMFNNKRFILKALVLICFITSIIHILTIIIFLKGEWDTALIRYIGGKGSDFEAFIFSFFVVFLRKKEFDLFSKRFKRWFIVVVFISITLYLSRTTFIALAIFLISFYGFTQINKKQVIYLIGVFAFFVTFMVSLQFMDIDRQATGIESFFYKLQMAPSEIFDSEIDTSDHSQLWDGWRAYEAKKAFDTMGNEGSLLPYISGMGLGGLVDLGFEAPLGESDLQFIPHIHNGYVYVIFKSGVLGLLFLLFWLHSLYAGIYKSTPAYESIMFNRIISGLGMYLTFSTLVITGIYNMGYTLAILLGLMLGLKIKKESLLLKNKHI</sequence>
<accession>A0AAU6NX61</accession>
<evidence type="ECO:0000259" key="6">
    <source>
        <dbReference type="Pfam" id="PF04932"/>
    </source>
</evidence>
<comment type="subcellular location">
    <subcellularLocation>
        <location evidence="1">Membrane</location>
        <topology evidence="1">Multi-pass membrane protein</topology>
    </subcellularLocation>
</comment>
<feature type="transmembrane region" description="Helical" evidence="5">
    <location>
        <begin position="150"/>
        <end position="169"/>
    </location>
</feature>
<dbReference type="AlphaFoldDB" id="A0AAU6NX61"/>
<dbReference type="InterPro" id="IPR007016">
    <property type="entry name" value="O-antigen_ligase-rel_domated"/>
</dbReference>
<keyword evidence="4 5" id="KW-0472">Membrane</keyword>
<evidence type="ECO:0000313" key="9">
    <source>
        <dbReference type="Proteomes" id="UP001368318"/>
    </source>
</evidence>
<feature type="transmembrane region" description="Helical" evidence="5">
    <location>
        <begin position="60"/>
        <end position="78"/>
    </location>
</feature>
<name>A0AAU6NX61_9FLAO</name>
<feature type="transmembrane region" description="Helical" evidence="5">
    <location>
        <begin position="118"/>
        <end position="138"/>
    </location>
</feature>
<evidence type="ECO:0000256" key="3">
    <source>
        <dbReference type="ARBA" id="ARBA00022989"/>
    </source>
</evidence>
<organism evidence="7 9">
    <name type="scientific">Mangrovimonas cancribranchiae</name>
    <dbReference type="NCBI Taxonomy" id="3080055"/>
    <lineage>
        <taxon>Bacteria</taxon>
        <taxon>Pseudomonadati</taxon>
        <taxon>Bacteroidota</taxon>
        <taxon>Flavobacteriia</taxon>
        <taxon>Flavobacteriales</taxon>
        <taxon>Flavobacteriaceae</taxon>
        <taxon>Mangrovimonas</taxon>
    </lineage>
</organism>
<keyword evidence="7" id="KW-0436">Ligase</keyword>
<feature type="transmembrane region" description="Helical" evidence="5">
    <location>
        <begin position="383"/>
        <end position="413"/>
    </location>
</feature>
<keyword evidence="2 5" id="KW-0812">Transmembrane</keyword>
<proteinExistence type="predicted"/>
<evidence type="ECO:0000256" key="2">
    <source>
        <dbReference type="ARBA" id="ARBA00022692"/>
    </source>
</evidence>
<dbReference type="GO" id="GO:0016874">
    <property type="term" value="F:ligase activity"/>
    <property type="evidence" value="ECO:0007669"/>
    <property type="project" value="UniProtKB-KW"/>
</dbReference>
<gene>
    <name evidence="8" type="ORF">R3L15_13295</name>
    <name evidence="7" type="ORF">R3L16_08295</name>
</gene>
<dbReference type="Proteomes" id="UP001368318">
    <property type="component" value="Chromosome"/>
</dbReference>
<evidence type="ECO:0000256" key="1">
    <source>
        <dbReference type="ARBA" id="ARBA00004141"/>
    </source>
</evidence>
<dbReference type="GO" id="GO:0016020">
    <property type="term" value="C:membrane"/>
    <property type="evidence" value="ECO:0007669"/>
    <property type="project" value="UniProtKB-SubCell"/>
</dbReference>
<feature type="transmembrane region" description="Helical" evidence="5">
    <location>
        <begin position="181"/>
        <end position="210"/>
    </location>
</feature>
<evidence type="ECO:0000256" key="5">
    <source>
        <dbReference type="SAM" id="Phobius"/>
    </source>
</evidence>
<keyword evidence="9" id="KW-1185">Reference proteome</keyword>
<keyword evidence="3 5" id="KW-1133">Transmembrane helix</keyword>
<dbReference type="EMBL" id="CP136924">
    <property type="protein sequence ID" value="WXA01751.1"/>
    <property type="molecule type" value="Genomic_DNA"/>
</dbReference>
<dbReference type="KEGG" id="mcaa:R3L15_13295"/>
<evidence type="ECO:0000313" key="7">
    <source>
        <dbReference type="EMBL" id="WXA01751.1"/>
    </source>
</evidence>
<dbReference type="Pfam" id="PF04932">
    <property type="entry name" value="Wzy_C"/>
    <property type="match status" value="1"/>
</dbReference>